<dbReference type="OrthoDB" id="2185503at2"/>
<proteinExistence type="predicted"/>
<dbReference type="EMBL" id="CP041356">
    <property type="protein sequence ID" value="QDK70346.1"/>
    <property type="molecule type" value="Genomic_DNA"/>
</dbReference>
<evidence type="ECO:0008006" key="3">
    <source>
        <dbReference type="Google" id="ProtNLM"/>
    </source>
</evidence>
<organism evidence="1 2">
    <name type="scientific">Lactococcus protaetiae</name>
    <dbReference type="NCBI Taxonomy" id="2592653"/>
    <lineage>
        <taxon>Bacteria</taxon>
        <taxon>Bacillati</taxon>
        <taxon>Bacillota</taxon>
        <taxon>Bacilli</taxon>
        <taxon>Lactobacillales</taxon>
        <taxon>Streptococcaceae</taxon>
        <taxon>Lactococcus</taxon>
    </lineage>
</organism>
<sequence>MIEFLETLNLMFREVFPESYLDTNDSEEIIYPYLTYSLNLENINRNTDGFYLDIDIFDNGSSTKNIYNIESLIRHHFDYELKFTDDIFLRYYFQRSIPIPTLSDTLKRRNMQLYCKIDWRNK</sequence>
<reference evidence="1 2" key="1">
    <citation type="submission" date="2019-07" db="EMBL/GenBank/DDBJ databases">
        <title>Genome sequencing of KACC 19320.</title>
        <authorList>
            <person name="Heo J."/>
            <person name="Kim S.-J."/>
            <person name="Kim J.-S."/>
            <person name="Hong S.-B."/>
            <person name="Kwon S.-W."/>
        </authorList>
    </citation>
    <scope>NUCLEOTIDE SEQUENCE [LARGE SCALE GENOMIC DNA]</scope>
    <source>
        <strain evidence="1 2">KACC 19320</strain>
    </source>
</reference>
<dbReference type="KEGG" id="lack:FLP15_03150"/>
<dbReference type="Proteomes" id="UP000315128">
    <property type="component" value="Chromosome"/>
</dbReference>
<dbReference type="RefSeq" id="WP_142765961.1">
    <property type="nucleotide sequence ID" value="NZ_CP041356.1"/>
</dbReference>
<dbReference type="AlphaFoldDB" id="A0A514Z6Z2"/>
<accession>A0A514Z6Z2</accession>
<evidence type="ECO:0000313" key="2">
    <source>
        <dbReference type="Proteomes" id="UP000315128"/>
    </source>
</evidence>
<name>A0A514Z6Z2_9LACT</name>
<gene>
    <name evidence="1" type="ORF">FLP15_03150</name>
</gene>
<keyword evidence="2" id="KW-1185">Reference proteome</keyword>
<protein>
    <recommendedName>
        <fullName evidence="3">DUF3168 domain-containing protein</fullName>
    </recommendedName>
</protein>
<evidence type="ECO:0000313" key="1">
    <source>
        <dbReference type="EMBL" id="QDK70346.1"/>
    </source>
</evidence>